<sequence>MNDTKWVSMWGNAMSIAEHHPEGYAKDLTLRYPVYAPFSGSALRFTLDNYCGKEPVTIHRATVAVCDSDLTGKVPLSCPLTAGTIRDITFDGSHSVTLAAGASATSDALSFPVSAGQTLCVSLYFNGYTAMQSAVLITGPLSRGYFSYGDQTHSEALPLATSKATNWFYFLSNIDILTKEDCHAIICYGDSITAQAWPDYLTLRLIEEGHNHTSVIRRAASGTRILRQYDCITYDSYGLKGTNRFAHEIPTAGADTVIIQQGINDIIHPVGTDVNPFRPMSDLPTAAELIDGLKWYIEEARKLHDSVYLGTLLPIYGWRTYAPFREKLRGAVNDWIRSNHESDGCIDFDQALRAADDPLSFAKGYDSGDHLHPSNPAYKKMADTVPATLLR</sequence>
<gene>
    <name evidence="2" type="ORF">DWX93_00510</name>
</gene>
<accession>A0A395VDW5</accession>
<dbReference type="Gene3D" id="3.40.50.1110">
    <property type="entry name" value="SGNH hydrolase"/>
    <property type="match status" value="1"/>
</dbReference>
<dbReference type="PANTHER" id="PTHR43784">
    <property type="entry name" value="GDSL-LIKE LIPASE/ACYLHYDROLASE, PUTATIVE (AFU_ORTHOLOGUE AFUA_2G00820)-RELATED"/>
    <property type="match status" value="1"/>
</dbReference>
<dbReference type="Pfam" id="PF13472">
    <property type="entry name" value="Lipase_GDSL_2"/>
    <property type="match status" value="1"/>
</dbReference>
<dbReference type="InterPro" id="IPR053140">
    <property type="entry name" value="GDSL_Rv0518-like"/>
</dbReference>
<protein>
    <submittedName>
        <fullName evidence="2">Lipase</fullName>
    </submittedName>
</protein>
<dbReference type="SUPFAM" id="SSF52266">
    <property type="entry name" value="SGNH hydrolase"/>
    <property type="match status" value="1"/>
</dbReference>
<proteinExistence type="predicted"/>
<dbReference type="InterPro" id="IPR036514">
    <property type="entry name" value="SGNH_hydro_sf"/>
</dbReference>
<evidence type="ECO:0000259" key="1">
    <source>
        <dbReference type="Pfam" id="PF13472"/>
    </source>
</evidence>
<dbReference type="RefSeq" id="WP_118096110.1">
    <property type="nucleotide sequence ID" value="NZ_QRVL01000001.1"/>
</dbReference>
<dbReference type="EMBL" id="QRVL01000001">
    <property type="protein sequence ID" value="RGS41855.1"/>
    <property type="molecule type" value="Genomic_DNA"/>
</dbReference>
<evidence type="ECO:0000313" key="3">
    <source>
        <dbReference type="Proteomes" id="UP000266172"/>
    </source>
</evidence>
<dbReference type="PANTHER" id="PTHR43784:SF2">
    <property type="entry name" value="GDSL-LIKE LIPASE_ACYLHYDROLASE, PUTATIVE (AFU_ORTHOLOGUE AFUA_2G00820)-RELATED"/>
    <property type="match status" value="1"/>
</dbReference>
<organism evidence="2 3">
    <name type="scientific">Roseburia hominis</name>
    <dbReference type="NCBI Taxonomy" id="301301"/>
    <lineage>
        <taxon>Bacteria</taxon>
        <taxon>Bacillati</taxon>
        <taxon>Bacillota</taxon>
        <taxon>Clostridia</taxon>
        <taxon>Lachnospirales</taxon>
        <taxon>Lachnospiraceae</taxon>
        <taxon>Roseburia</taxon>
    </lineage>
</organism>
<dbReference type="InterPro" id="IPR013830">
    <property type="entry name" value="SGNH_hydro"/>
</dbReference>
<feature type="domain" description="SGNH hydrolase-type esterase" evidence="1">
    <location>
        <begin position="187"/>
        <end position="379"/>
    </location>
</feature>
<reference evidence="2 3" key="1">
    <citation type="submission" date="2018-08" db="EMBL/GenBank/DDBJ databases">
        <title>A genome reference for cultivated species of the human gut microbiota.</title>
        <authorList>
            <person name="Zou Y."/>
            <person name="Xue W."/>
            <person name="Luo G."/>
        </authorList>
    </citation>
    <scope>NUCLEOTIDE SEQUENCE [LARGE SCALE GENOMIC DNA]</scope>
    <source>
        <strain evidence="2 3">AF22-12AC</strain>
    </source>
</reference>
<dbReference type="Proteomes" id="UP000266172">
    <property type="component" value="Unassembled WGS sequence"/>
</dbReference>
<dbReference type="AlphaFoldDB" id="A0A395VDW5"/>
<evidence type="ECO:0000313" key="2">
    <source>
        <dbReference type="EMBL" id="RGS41855.1"/>
    </source>
</evidence>
<name>A0A395VDW5_9FIRM</name>
<comment type="caution">
    <text evidence="2">The sequence shown here is derived from an EMBL/GenBank/DDBJ whole genome shotgun (WGS) entry which is preliminary data.</text>
</comment>